<comment type="function">
    <text evidence="6">Component of the 90S pre-ribosome involved in the maturation of rRNAs. Required for early cleavages of the pre-RNAs in the 40S ribosomal subunit maturation pathway.</text>
</comment>
<organism evidence="8 9">
    <name type="scientific">Cymbomonas tetramitiformis</name>
    <dbReference type="NCBI Taxonomy" id="36881"/>
    <lineage>
        <taxon>Eukaryota</taxon>
        <taxon>Viridiplantae</taxon>
        <taxon>Chlorophyta</taxon>
        <taxon>Pyramimonadophyceae</taxon>
        <taxon>Pyramimonadales</taxon>
        <taxon>Pyramimonadaceae</taxon>
        <taxon>Cymbomonas</taxon>
    </lineage>
</organism>
<dbReference type="GO" id="GO:0030686">
    <property type="term" value="C:90S preribosome"/>
    <property type="evidence" value="ECO:0007669"/>
    <property type="project" value="TreeGrafter"/>
</dbReference>
<keyword evidence="5 6" id="KW-0539">Nucleus</keyword>
<keyword evidence="3 6" id="KW-0690">Ribosome biogenesis</keyword>
<proteinExistence type="inferred from homology"/>
<comment type="subunit">
    <text evidence="6">Associates with 90S and pre-40S pre-ribosomal particles.</text>
</comment>
<gene>
    <name evidence="8" type="ORF">CYMTET_5140</name>
</gene>
<dbReference type="PANTHER" id="PTHR21738:SF0">
    <property type="entry name" value="RIBOSOMAL RNA PROCESSING PROTEIN 36 HOMOLOG"/>
    <property type="match status" value="1"/>
</dbReference>
<accession>A0AAE0GZX4</accession>
<keyword evidence="4 6" id="KW-0698">rRNA processing</keyword>
<evidence type="ECO:0000313" key="9">
    <source>
        <dbReference type="Proteomes" id="UP001190700"/>
    </source>
</evidence>
<sequence>MRQLVYEPASDSDDDPEEVAKGPAWADGEEDEDEEDEDEEEEDELGTHLGVDSNAVQQAHEFEKEKMIGEEGDEMPIEERLKQVASSYNPQTGKTASRKARANKNRPTEVSSKRQITRYREIVENTKTKSRDPRFETLCGNFNQESFRKTHAFIFEEKLPQEKQQIAMQLKKQKGEAKKGELKRKLSIIAQQIKQDVQTQKMAKTEAERKRSEREAVKQGKKPFHLKKGDRKKEELIQKYKELKKAGKLESFLEKRRKKNSQKDTKSMPFAR</sequence>
<dbReference type="Pfam" id="PF06102">
    <property type="entry name" value="RRP36"/>
    <property type="match status" value="1"/>
</dbReference>
<comment type="subcellular location">
    <subcellularLocation>
        <location evidence="1 6">Nucleus</location>
        <location evidence="1 6">Nucleolus</location>
    </subcellularLocation>
</comment>
<feature type="compositionally biased region" description="Basic and acidic residues" evidence="7">
    <location>
        <begin position="203"/>
        <end position="218"/>
    </location>
</feature>
<reference evidence="8 9" key="1">
    <citation type="journal article" date="2015" name="Genome Biol. Evol.">
        <title>Comparative Genomics of a Bacterivorous Green Alga Reveals Evolutionary Causalities and Consequences of Phago-Mixotrophic Mode of Nutrition.</title>
        <authorList>
            <person name="Burns J.A."/>
            <person name="Paasch A."/>
            <person name="Narechania A."/>
            <person name="Kim E."/>
        </authorList>
    </citation>
    <scope>NUCLEOTIDE SEQUENCE [LARGE SCALE GENOMIC DNA]</scope>
    <source>
        <strain evidence="8 9">PLY_AMNH</strain>
    </source>
</reference>
<dbReference type="GO" id="GO:0005730">
    <property type="term" value="C:nucleolus"/>
    <property type="evidence" value="ECO:0007669"/>
    <property type="project" value="UniProtKB-SubCell"/>
</dbReference>
<keyword evidence="6" id="KW-0687">Ribonucleoprotein</keyword>
<comment type="similarity">
    <text evidence="2 6">Belongs to the RRP36 family.</text>
</comment>
<dbReference type="Proteomes" id="UP001190700">
    <property type="component" value="Unassembled WGS sequence"/>
</dbReference>
<evidence type="ECO:0000256" key="4">
    <source>
        <dbReference type="ARBA" id="ARBA00022552"/>
    </source>
</evidence>
<evidence type="ECO:0000256" key="6">
    <source>
        <dbReference type="RuleBase" id="RU368027"/>
    </source>
</evidence>
<dbReference type="PANTHER" id="PTHR21738">
    <property type="entry name" value="RIBOSOMAL RNA PROCESSING PROTEIN 36 HOMOLOG"/>
    <property type="match status" value="1"/>
</dbReference>
<name>A0AAE0GZX4_9CHLO</name>
<evidence type="ECO:0000313" key="8">
    <source>
        <dbReference type="EMBL" id="KAK3287339.1"/>
    </source>
</evidence>
<feature type="region of interest" description="Disordered" evidence="7">
    <location>
        <begin position="198"/>
        <end position="233"/>
    </location>
</feature>
<comment type="caution">
    <text evidence="8">The sequence shown here is derived from an EMBL/GenBank/DDBJ whole genome shotgun (WGS) entry which is preliminary data.</text>
</comment>
<feature type="compositionally biased region" description="Polar residues" evidence="7">
    <location>
        <begin position="84"/>
        <end position="95"/>
    </location>
</feature>
<feature type="region of interest" description="Disordered" evidence="7">
    <location>
        <begin position="248"/>
        <end position="272"/>
    </location>
</feature>
<evidence type="ECO:0000256" key="5">
    <source>
        <dbReference type="ARBA" id="ARBA00023242"/>
    </source>
</evidence>
<feature type="region of interest" description="Disordered" evidence="7">
    <location>
        <begin position="1"/>
        <end position="114"/>
    </location>
</feature>
<evidence type="ECO:0000256" key="2">
    <source>
        <dbReference type="ARBA" id="ARBA00009418"/>
    </source>
</evidence>
<evidence type="ECO:0000256" key="3">
    <source>
        <dbReference type="ARBA" id="ARBA00022517"/>
    </source>
</evidence>
<dbReference type="GO" id="GO:0000462">
    <property type="term" value="P:maturation of SSU-rRNA from tricistronic rRNA transcript (SSU-rRNA, 5.8S rRNA, LSU-rRNA)"/>
    <property type="evidence" value="ECO:0007669"/>
    <property type="project" value="TreeGrafter"/>
</dbReference>
<dbReference type="AlphaFoldDB" id="A0AAE0GZX4"/>
<dbReference type="EMBL" id="LGRX02000894">
    <property type="protein sequence ID" value="KAK3287339.1"/>
    <property type="molecule type" value="Genomic_DNA"/>
</dbReference>
<keyword evidence="9" id="KW-1185">Reference proteome</keyword>
<evidence type="ECO:0000256" key="1">
    <source>
        <dbReference type="ARBA" id="ARBA00004604"/>
    </source>
</evidence>
<evidence type="ECO:0000256" key="7">
    <source>
        <dbReference type="SAM" id="MobiDB-lite"/>
    </source>
</evidence>
<feature type="compositionally biased region" description="Acidic residues" evidence="7">
    <location>
        <begin position="27"/>
        <end position="44"/>
    </location>
</feature>
<feature type="compositionally biased region" description="Basic and acidic residues" evidence="7">
    <location>
        <begin position="60"/>
        <end position="69"/>
    </location>
</feature>
<feature type="compositionally biased region" description="Basic residues" evidence="7">
    <location>
        <begin position="219"/>
        <end position="230"/>
    </location>
</feature>
<protein>
    <recommendedName>
        <fullName evidence="6">rRNA biogenesis protein RRP36</fullName>
    </recommendedName>
</protein>
<dbReference type="InterPro" id="IPR009292">
    <property type="entry name" value="RRP36"/>
</dbReference>